<evidence type="ECO:0000313" key="2">
    <source>
        <dbReference type="EMBL" id="MBB3108285.1"/>
    </source>
</evidence>
<evidence type="ECO:0000256" key="1">
    <source>
        <dbReference type="SAM" id="Phobius"/>
    </source>
</evidence>
<sequence>MLDKARHYYEARTTYYSIVLIVNVIAMAALTSLGMNHLGVFLAGLAIYSFGLQKALVVELTAASANSMNSSPVSRRTRIQHTAVLWFSIVYTVALVALTVMMQTN</sequence>
<organism evidence="2 3">
    <name type="scientific">Paenibacillus phyllosphaerae</name>
    <dbReference type="NCBI Taxonomy" id="274593"/>
    <lineage>
        <taxon>Bacteria</taxon>
        <taxon>Bacillati</taxon>
        <taxon>Bacillota</taxon>
        <taxon>Bacilli</taxon>
        <taxon>Bacillales</taxon>
        <taxon>Paenibacillaceae</taxon>
        <taxon>Paenibacillus</taxon>
    </lineage>
</organism>
<protein>
    <submittedName>
        <fullName evidence="2">Uncharacterized protein</fullName>
    </submittedName>
</protein>
<dbReference type="Proteomes" id="UP000570361">
    <property type="component" value="Unassembled WGS sequence"/>
</dbReference>
<gene>
    <name evidence="2" type="ORF">FHS18_000313</name>
</gene>
<keyword evidence="1" id="KW-0812">Transmembrane</keyword>
<keyword evidence="1" id="KW-1133">Transmembrane helix</keyword>
<feature type="transmembrane region" description="Helical" evidence="1">
    <location>
        <begin position="14"/>
        <end position="34"/>
    </location>
</feature>
<name>A0A7W5AT33_9BACL</name>
<dbReference type="RefSeq" id="WP_183596200.1">
    <property type="nucleotide sequence ID" value="NZ_JACHXK010000001.1"/>
</dbReference>
<evidence type="ECO:0000313" key="3">
    <source>
        <dbReference type="Proteomes" id="UP000570361"/>
    </source>
</evidence>
<keyword evidence="3" id="KW-1185">Reference proteome</keyword>
<accession>A0A7W5AT33</accession>
<proteinExistence type="predicted"/>
<feature type="transmembrane region" description="Helical" evidence="1">
    <location>
        <begin position="40"/>
        <end position="62"/>
    </location>
</feature>
<feature type="transmembrane region" description="Helical" evidence="1">
    <location>
        <begin position="83"/>
        <end position="102"/>
    </location>
</feature>
<comment type="caution">
    <text evidence="2">The sequence shown here is derived from an EMBL/GenBank/DDBJ whole genome shotgun (WGS) entry which is preliminary data.</text>
</comment>
<dbReference type="EMBL" id="JACHXK010000001">
    <property type="protein sequence ID" value="MBB3108285.1"/>
    <property type="molecule type" value="Genomic_DNA"/>
</dbReference>
<dbReference type="AlphaFoldDB" id="A0A7W5AT33"/>
<reference evidence="2 3" key="1">
    <citation type="submission" date="2020-08" db="EMBL/GenBank/DDBJ databases">
        <title>Genomic Encyclopedia of Type Strains, Phase III (KMG-III): the genomes of soil and plant-associated and newly described type strains.</title>
        <authorList>
            <person name="Whitman W."/>
        </authorList>
    </citation>
    <scope>NUCLEOTIDE SEQUENCE [LARGE SCALE GENOMIC DNA]</scope>
    <source>
        <strain evidence="2 3">CECT 5862</strain>
    </source>
</reference>
<keyword evidence="1" id="KW-0472">Membrane</keyword>